<feature type="transmembrane region" description="Helical" evidence="2">
    <location>
        <begin position="156"/>
        <end position="178"/>
    </location>
</feature>
<dbReference type="Proteomes" id="UP000619479">
    <property type="component" value="Unassembled WGS sequence"/>
</dbReference>
<evidence type="ECO:0000256" key="2">
    <source>
        <dbReference type="SAM" id="Phobius"/>
    </source>
</evidence>
<feature type="region of interest" description="Disordered" evidence="1">
    <location>
        <begin position="90"/>
        <end position="140"/>
    </location>
</feature>
<evidence type="ECO:0008006" key="5">
    <source>
        <dbReference type="Google" id="ProtNLM"/>
    </source>
</evidence>
<accession>A0A919M5H4</accession>
<keyword evidence="2" id="KW-1133">Transmembrane helix</keyword>
<keyword evidence="2" id="KW-0472">Membrane</keyword>
<evidence type="ECO:0000313" key="3">
    <source>
        <dbReference type="EMBL" id="GID66682.1"/>
    </source>
</evidence>
<feature type="region of interest" description="Disordered" evidence="1">
    <location>
        <begin position="228"/>
        <end position="249"/>
    </location>
</feature>
<dbReference type="EMBL" id="BOMH01000036">
    <property type="protein sequence ID" value="GID66682.1"/>
    <property type="molecule type" value="Genomic_DNA"/>
</dbReference>
<proteinExistence type="predicted"/>
<name>A0A919M5H4_9ACTN</name>
<comment type="caution">
    <text evidence="3">The sequence shown here is derived from an EMBL/GenBank/DDBJ whole genome shotgun (WGS) entry which is preliminary data.</text>
</comment>
<dbReference type="AlphaFoldDB" id="A0A919M5H4"/>
<sequence length="328" mass="32802">MTGAEFHGVDIDLLADYVGGALDGTPEADRVAALIAGDPAWREAFEVLAPEMATVGALLGDLPAEPMPDDVVARLGAALSAFPAGGAVTDAVPREPAEPAHSGVDAVPGRSAEPVHSGVDAMSGRSAEPAPGNADAVSRTVVDLDERRRKRGNRGWGRLVAPIGIAAAVAGLAGYGLFASTDAAQEDKASTAAAGAPEPMLAASMPAPTTSGLDYTLGTLGQSVMNADAAGTPKSLPELSGPELSGPESTGLERLTAPGALGDCLAEIARENAGGRMTVTSIDYARFEGEPALVVRFAASNGEWAWASGADCGLPGGGADTLGSVPVR</sequence>
<gene>
    <name evidence="3" type="ORF">Acy02nite_45630</name>
</gene>
<dbReference type="RefSeq" id="WP_203743639.1">
    <property type="nucleotide sequence ID" value="NZ_BAAAUC010000001.1"/>
</dbReference>
<keyword evidence="4" id="KW-1185">Reference proteome</keyword>
<keyword evidence="2" id="KW-0812">Transmembrane</keyword>
<reference evidence="3" key="1">
    <citation type="submission" date="2021-01" db="EMBL/GenBank/DDBJ databases">
        <title>Whole genome shotgun sequence of Actinoplanes cyaneus NBRC 14990.</title>
        <authorList>
            <person name="Komaki H."/>
            <person name="Tamura T."/>
        </authorList>
    </citation>
    <scope>NUCLEOTIDE SEQUENCE</scope>
    <source>
        <strain evidence="3">NBRC 14990</strain>
    </source>
</reference>
<evidence type="ECO:0000313" key="4">
    <source>
        <dbReference type="Proteomes" id="UP000619479"/>
    </source>
</evidence>
<evidence type="ECO:0000256" key="1">
    <source>
        <dbReference type="SAM" id="MobiDB-lite"/>
    </source>
</evidence>
<organism evidence="3 4">
    <name type="scientific">Actinoplanes cyaneus</name>
    <dbReference type="NCBI Taxonomy" id="52696"/>
    <lineage>
        <taxon>Bacteria</taxon>
        <taxon>Bacillati</taxon>
        <taxon>Actinomycetota</taxon>
        <taxon>Actinomycetes</taxon>
        <taxon>Micromonosporales</taxon>
        <taxon>Micromonosporaceae</taxon>
        <taxon>Actinoplanes</taxon>
    </lineage>
</organism>
<protein>
    <recommendedName>
        <fullName evidence="5">Anti-sigma factor</fullName>
    </recommendedName>
</protein>